<dbReference type="Proteomes" id="UP001501844">
    <property type="component" value="Unassembled WGS sequence"/>
</dbReference>
<dbReference type="RefSeq" id="WP_345167861.1">
    <property type="nucleotide sequence ID" value="NZ_BAABGX010000002.1"/>
</dbReference>
<evidence type="ECO:0000313" key="3">
    <source>
        <dbReference type="Proteomes" id="UP001501844"/>
    </source>
</evidence>
<accession>A0ABP8FV15</accession>
<keyword evidence="3" id="KW-1185">Reference proteome</keyword>
<feature type="chain" id="PRO_5046296755" evidence="1">
    <location>
        <begin position="21"/>
        <end position="483"/>
    </location>
</feature>
<comment type="caution">
    <text evidence="2">The sequence shown here is derived from an EMBL/GenBank/DDBJ whole genome shotgun (WGS) entry which is preliminary data.</text>
</comment>
<dbReference type="EMBL" id="BAABGX010000002">
    <property type="protein sequence ID" value="GAA4311438.1"/>
    <property type="molecule type" value="Genomic_DNA"/>
</dbReference>
<keyword evidence="1" id="KW-0732">Signal</keyword>
<gene>
    <name evidence="2" type="ORF">GCM10023183_30110</name>
</gene>
<feature type="signal peptide" evidence="1">
    <location>
        <begin position="1"/>
        <end position="20"/>
    </location>
</feature>
<reference evidence="3" key="1">
    <citation type="journal article" date="2019" name="Int. J. Syst. Evol. Microbiol.">
        <title>The Global Catalogue of Microorganisms (GCM) 10K type strain sequencing project: providing services to taxonomists for standard genome sequencing and annotation.</title>
        <authorList>
            <consortium name="The Broad Institute Genomics Platform"/>
            <consortium name="The Broad Institute Genome Sequencing Center for Infectious Disease"/>
            <person name="Wu L."/>
            <person name="Ma J."/>
        </authorList>
    </citation>
    <scope>NUCLEOTIDE SEQUENCE [LARGE SCALE GENOMIC DNA]</scope>
    <source>
        <strain evidence="3">JCM 17917</strain>
    </source>
</reference>
<organism evidence="2 3">
    <name type="scientific">Nibribacter koreensis</name>
    <dbReference type="NCBI Taxonomy" id="1084519"/>
    <lineage>
        <taxon>Bacteria</taxon>
        <taxon>Pseudomonadati</taxon>
        <taxon>Bacteroidota</taxon>
        <taxon>Cytophagia</taxon>
        <taxon>Cytophagales</taxon>
        <taxon>Hymenobacteraceae</taxon>
        <taxon>Nibribacter</taxon>
    </lineage>
</organism>
<evidence type="ECO:0000256" key="1">
    <source>
        <dbReference type="SAM" id="SignalP"/>
    </source>
</evidence>
<evidence type="ECO:0000313" key="2">
    <source>
        <dbReference type="EMBL" id="GAA4311438.1"/>
    </source>
</evidence>
<sequence length="483" mass="54531">MLKKITIVFFAALSFISGNAQGQRIKSANFSFFTESQQEQYNPQLPQKTFALNSTDFVILSRKTKDAYALERYGKSMKPQWATPIDLLSQETVEAFAQQAQTALVITHRISIETSTQALYARTIDLATGKELQKKKLLEAPANSRKLVVSLSKDGSKLVTQHYLQKGDQLQGIQAIVYDGALNVLKERRYDFPVHTGGLTAQVQIDNHGSQYLTLLTENSMRLSVRRYNNQNNEIKVMEVMLGGAFNQEKVYVLDTKFQLEQDSTLYAAALVAEEKTGEYRSLKLVRFDYRTNNMRFAEEFLFTPAFLERIAKANNLSTTAHLEDIYLSDILVSKDGQLAVITEKKFLEAGPDGKYRAQDLLLFGYDEYLKPTWNSMIKKDQQAPAAEGFSGISYRTQLFGNRLQMLTLETLNGKTDLYTRSIHLLTGASEAPKATGLKLANNQQAAFAKDFTTWLDERTITAVYKPAKSSKGLRLSRITYKL</sequence>
<protein>
    <submittedName>
        <fullName evidence="2">Uncharacterized protein</fullName>
    </submittedName>
</protein>
<name>A0ABP8FV15_9BACT</name>
<proteinExistence type="predicted"/>